<reference evidence="1" key="1">
    <citation type="journal article" date="2022" name="bioRxiv">
        <title>Sequencing and chromosome-scale assembly of the giantPleurodeles waltlgenome.</title>
        <authorList>
            <person name="Brown T."/>
            <person name="Elewa A."/>
            <person name="Iarovenko S."/>
            <person name="Subramanian E."/>
            <person name="Araus A.J."/>
            <person name="Petzold A."/>
            <person name="Susuki M."/>
            <person name="Suzuki K.-i.T."/>
            <person name="Hayashi T."/>
            <person name="Toyoda A."/>
            <person name="Oliveira C."/>
            <person name="Osipova E."/>
            <person name="Leigh N.D."/>
            <person name="Simon A."/>
            <person name="Yun M.H."/>
        </authorList>
    </citation>
    <scope>NUCLEOTIDE SEQUENCE</scope>
    <source>
        <strain evidence="1">20211129_DDA</strain>
        <tissue evidence="1">Liver</tissue>
    </source>
</reference>
<dbReference type="EMBL" id="JANPWB010000008">
    <property type="protein sequence ID" value="KAJ1161107.1"/>
    <property type="molecule type" value="Genomic_DNA"/>
</dbReference>
<organism evidence="1 2">
    <name type="scientific">Pleurodeles waltl</name>
    <name type="common">Iberian ribbed newt</name>
    <dbReference type="NCBI Taxonomy" id="8319"/>
    <lineage>
        <taxon>Eukaryota</taxon>
        <taxon>Metazoa</taxon>
        <taxon>Chordata</taxon>
        <taxon>Craniata</taxon>
        <taxon>Vertebrata</taxon>
        <taxon>Euteleostomi</taxon>
        <taxon>Amphibia</taxon>
        <taxon>Batrachia</taxon>
        <taxon>Caudata</taxon>
        <taxon>Salamandroidea</taxon>
        <taxon>Salamandridae</taxon>
        <taxon>Pleurodelinae</taxon>
        <taxon>Pleurodeles</taxon>
    </lineage>
</organism>
<keyword evidence="2" id="KW-1185">Reference proteome</keyword>
<name>A0AAV7SAV2_PLEWA</name>
<gene>
    <name evidence="1" type="ORF">NDU88_001595</name>
</gene>
<sequence>MASDAKGLEALRLLREVGRLDLVREEAIQAPRPARRAGWRQPFWPVLPCAVCRPRSWSFFNVFGLVKYSCNNDWDEEVLQGGNELLLTGNPHYQQQLINREARWRAVRLLEAGHSSLALENMPKSRPKGFCSAEKAIDRRD</sequence>
<evidence type="ECO:0000313" key="2">
    <source>
        <dbReference type="Proteomes" id="UP001066276"/>
    </source>
</evidence>
<accession>A0AAV7SAV2</accession>
<evidence type="ECO:0000313" key="1">
    <source>
        <dbReference type="EMBL" id="KAJ1161107.1"/>
    </source>
</evidence>
<proteinExistence type="predicted"/>
<dbReference type="Proteomes" id="UP001066276">
    <property type="component" value="Chromosome 4_2"/>
</dbReference>
<comment type="caution">
    <text evidence="1">The sequence shown here is derived from an EMBL/GenBank/DDBJ whole genome shotgun (WGS) entry which is preliminary data.</text>
</comment>
<protein>
    <submittedName>
        <fullName evidence="1">Uncharacterized protein</fullName>
    </submittedName>
</protein>
<dbReference type="AlphaFoldDB" id="A0AAV7SAV2"/>